<evidence type="ECO:0000256" key="2">
    <source>
        <dbReference type="SAM" id="Phobius"/>
    </source>
</evidence>
<dbReference type="Proteomes" id="UP000235672">
    <property type="component" value="Unassembled WGS sequence"/>
</dbReference>
<name>A0A2J6Q015_9HELO</name>
<feature type="region of interest" description="Disordered" evidence="1">
    <location>
        <begin position="205"/>
        <end position="235"/>
    </location>
</feature>
<evidence type="ECO:0000313" key="4">
    <source>
        <dbReference type="Proteomes" id="UP000235672"/>
    </source>
</evidence>
<sequence>MVAQRVAVLGPPDTSDCFPSGWEPVTTTYFSPGVCPHGYDVACSNYNFIGTLTETIATCCPNGYTCYIGPGWYTGEACASEITSSRFITVTTTNPQGSGTTQTELLVGDGINAFGVIIQYQSSDFITGVSTTSQQTSLTSPGASASATAVASTSAATTSTSIPSSGLSTSARISMGAGIGGGLALLLVFGGVCFWLGTLRVRRRRSESHNVGGPQQAGYTWDRNGESTQQPVSAHEMQASKLYPAHEMEEPFNISELEGSRRLPRKTGIG</sequence>
<keyword evidence="2" id="KW-0472">Membrane</keyword>
<dbReference type="AlphaFoldDB" id="A0A2J6Q015"/>
<evidence type="ECO:0000256" key="1">
    <source>
        <dbReference type="SAM" id="MobiDB-lite"/>
    </source>
</evidence>
<reference evidence="3 4" key="1">
    <citation type="submission" date="2016-05" db="EMBL/GenBank/DDBJ databases">
        <title>A degradative enzymes factory behind the ericoid mycorrhizal symbiosis.</title>
        <authorList>
            <consortium name="DOE Joint Genome Institute"/>
            <person name="Martino E."/>
            <person name="Morin E."/>
            <person name="Grelet G."/>
            <person name="Kuo A."/>
            <person name="Kohler A."/>
            <person name="Daghino S."/>
            <person name="Barry K."/>
            <person name="Choi C."/>
            <person name="Cichocki N."/>
            <person name="Clum A."/>
            <person name="Copeland A."/>
            <person name="Hainaut M."/>
            <person name="Haridas S."/>
            <person name="Labutti K."/>
            <person name="Lindquist E."/>
            <person name="Lipzen A."/>
            <person name="Khouja H.-R."/>
            <person name="Murat C."/>
            <person name="Ohm R."/>
            <person name="Olson A."/>
            <person name="Spatafora J."/>
            <person name="Veneault-Fourrey C."/>
            <person name="Henrissat B."/>
            <person name="Grigoriev I."/>
            <person name="Martin F."/>
            <person name="Perotto S."/>
        </authorList>
    </citation>
    <scope>NUCLEOTIDE SEQUENCE [LARGE SCALE GENOMIC DNA]</scope>
    <source>
        <strain evidence="3 4">UAMH 7357</strain>
    </source>
</reference>
<dbReference type="EMBL" id="KZ613488">
    <property type="protein sequence ID" value="PMD19598.1"/>
    <property type="molecule type" value="Genomic_DNA"/>
</dbReference>
<gene>
    <name evidence="3" type="ORF">NA56DRAFT_690230</name>
</gene>
<dbReference type="OrthoDB" id="3563651at2759"/>
<feature type="transmembrane region" description="Helical" evidence="2">
    <location>
        <begin position="173"/>
        <end position="196"/>
    </location>
</feature>
<feature type="region of interest" description="Disordered" evidence="1">
    <location>
        <begin position="248"/>
        <end position="270"/>
    </location>
</feature>
<dbReference type="STRING" id="1745343.A0A2J6Q015"/>
<accession>A0A2J6Q015</accession>
<proteinExistence type="predicted"/>
<evidence type="ECO:0000313" key="3">
    <source>
        <dbReference type="EMBL" id="PMD19598.1"/>
    </source>
</evidence>
<protein>
    <submittedName>
        <fullName evidence="3">Uncharacterized protein</fullName>
    </submittedName>
</protein>
<keyword evidence="2" id="KW-1133">Transmembrane helix</keyword>
<keyword evidence="2" id="KW-0812">Transmembrane</keyword>
<keyword evidence="4" id="KW-1185">Reference proteome</keyword>
<organism evidence="3 4">
    <name type="scientific">Hyaloscypha hepaticicola</name>
    <dbReference type="NCBI Taxonomy" id="2082293"/>
    <lineage>
        <taxon>Eukaryota</taxon>
        <taxon>Fungi</taxon>
        <taxon>Dikarya</taxon>
        <taxon>Ascomycota</taxon>
        <taxon>Pezizomycotina</taxon>
        <taxon>Leotiomycetes</taxon>
        <taxon>Helotiales</taxon>
        <taxon>Hyaloscyphaceae</taxon>
        <taxon>Hyaloscypha</taxon>
    </lineage>
</organism>